<dbReference type="Proteomes" id="UP001160148">
    <property type="component" value="Unassembled WGS sequence"/>
</dbReference>
<keyword evidence="2" id="KW-1185">Reference proteome</keyword>
<dbReference type="EMBL" id="CARXXK010000003">
    <property type="protein sequence ID" value="CAI6362494.1"/>
    <property type="molecule type" value="Genomic_DNA"/>
</dbReference>
<sequence>MIKKTLNPQLVKGEYLARRSVKRVYEDPVEDQATFHSSLFWQPSLRYAALPQCDFYIMHTRGNHMENLKKPNRLDTMDKTNASENSNNGEYGKLKNKYGIRNSLQKAGSSTSTEKVNFSRSYDFQYFQHNFSSKFVDVYCVCTMQT</sequence>
<organism evidence="1 2">
    <name type="scientific">Macrosiphum euphorbiae</name>
    <name type="common">potato aphid</name>
    <dbReference type="NCBI Taxonomy" id="13131"/>
    <lineage>
        <taxon>Eukaryota</taxon>
        <taxon>Metazoa</taxon>
        <taxon>Ecdysozoa</taxon>
        <taxon>Arthropoda</taxon>
        <taxon>Hexapoda</taxon>
        <taxon>Insecta</taxon>
        <taxon>Pterygota</taxon>
        <taxon>Neoptera</taxon>
        <taxon>Paraneoptera</taxon>
        <taxon>Hemiptera</taxon>
        <taxon>Sternorrhyncha</taxon>
        <taxon>Aphidomorpha</taxon>
        <taxon>Aphidoidea</taxon>
        <taxon>Aphididae</taxon>
        <taxon>Macrosiphini</taxon>
        <taxon>Macrosiphum</taxon>
    </lineage>
</organism>
<proteinExistence type="predicted"/>
<dbReference type="AlphaFoldDB" id="A0AAV0X242"/>
<protein>
    <submittedName>
        <fullName evidence="1">Uncharacterized protein</fullName>
    </submittedName>
</protein>
<comment type="caution">
    <text evidence="1">The sequence shown here is derived from an EMBL/GenBank/DDBJ whole genome shotgun (WGS) entry which is preliminary data.</text>
</comment>
<evidence type="ECO:0000313" key="1">
    <source>
        <dbReference type="EMBL" id="CAI6362494.1"/>
    </source>
</evidence>
<gene>
    <name evidence="1" type="ORF">MEUPH1_LOCUS17557</name>
</gene>
<name>A0AAV0X242_9HEMI</name>
<reference evidence="1 2" key="1">
    <citation type="submission" date="2023-01" db="EMBL/GenBank/DDBJ databases">
        <authorList>
            <person name="Whitehead M."/>
        </authorList>
    </citation>
    <scope>NUCLEOTIDE SEQUENCE [LARGE SCALE GENOMIC DNA]</scope>
</reference>
<accession>A0AAV0X242</accession>
<evidence type="ECO:0000313" key="2">
    <source>
        <dbReference type="Proteomes" id="UP001160148"/>
    </source>
</evidence>